<name>A0A127M2D0_9GAMM</name>
<gene>
    <name evidence="1" type="ORF">AZF00_03235</name>
</gene>
<proteinExistence type="predicted"/>
<sequence>MKAFLFTVGLLVLLGCSDNSQRYHNARFDFSLQLPSDMQWREDYLGSALVIEPRADSALAGKLRYLSVDVNDAKATTNSLEDYSQFRLSELQRFARRSEIHQRETRSLAGYPAQRLRASVQFGAQENTLLLYYLLADGRGYTLTAAFAPNNDQDSTAQVDALIGSLRLPTP</sequence>
<dbReference type="Gene3D" id="3.40.1000.10">
    <property type="entry name" value="Mog1/PsbP, alpha/beta/alpha sandwich"/>
    <property type="match status" value="1"/>
</dbReference>
<dbReference type="Proteomes" id="UP000074119">
    <property type="component" value="Chromosome"/>
</dbReference>
<dbReference type="EMBL" id="CP014544">
    <property type="protein sequence ID" value="AMO67374.1"/>
    <property type="molecule type" value="Genomic_DNA"/>
</dbReference>
<dbReference type="STRING" id="1470434.AZF00_03235"/>
<protein>
    <recommendedName>
        <fullName evidence="3">DUF1795 domain-containing protein</fullName>
    </recommendedName>
</protein>
<dbReference type="KEGG" id="zal:AZF00_03235"/>
<dbReference type="RefSeq" id="WP_008250415.1">
    <property type="nucleotide sequence ID" value="NZ_CP014544.1"/>
</dbReference>
<organism evidence="1 2">
    <name type="scientific">Zhongshania aliphaticivorans</name>
    <dbReference type="NCBI Taxonomy" id="1470434"/>
    <lineage>
        <taxon>Bacteria</taxon>
        <taxon>Pseudomonadati</taxon>
        <taxon>Pseudomonadota</taxon>
        <taxon>Gammaproteobacteria</taxon>
        <taxon>Cellvibrionales</taxon>
        <taxon>Spongiibacteraceae</taxon>
        <taxon>Zhongshania</taxon>
    </lineage>
</organism>
<dbReference type="PROSITE" id="PS51257">
    <property type="entry name" value="PROKAR_LIPOPROTEIN"/>
    <property type="match status" value="1"/>
</dbReference>
<evidence type="ECO:0008006" key="3">
    <source>
        <dbReference type="Google" id="ProtNLM"/>
    </source>
</evidence>
<reference evidence="1 2" key="1">
    <citation type="submission" date="2015-12" db="EMBL/GenBank/DDBJ databases">
        <authorList>
            <person name="Shamseldin A."/>
            <person name="Moawad H."/>
            <person name="Abd El-Rahim W.M."/>
            <person name="Sadowsky M.J."/>
        </authorList>
    </citation>
    <scope>NUCLEOTIDE SEQUENCE [LARGE SCALE GENOMIC DNA]</scope>
    <source>
        <strain evidence="1 2">SM2</strain>
    </source>
</reference>
<dbReference type="AlphaFoldDB" id="A0A127M2D0"/>
<evidence type="ECO:0000313" key="1">
    <source>
        <dbReference type="EMBL" id="AMO67374.1"/>
    </source>
</evidence>
<accession>A0A127M2D0</accession>
<evidence type="ECO:0000313" key="2">
    <source>
        <dbReference type="Proteomes" id="UP000074119"/>
    </source>
</evidence>